<dbReference type="EMBL" id="KN880438">
    <property type="protein sequence ID" value="KIY73130.1"/>
    <property type="molecule type" value="Genomic_DNA"/>
</dbReference>
<feature type="transmembrane region" description="Helical" evidence="1">
    <location>
        <begin position="21"/>
        <end position="47"/>
    </location>
</feature>
<feature type="transmembrane region" description="Helical" evidence="1">
    <location>
        <begin position="96"/>
        <end position="117"/>
    </location>
</feature>
<protein>
    <submittedName>
        <fullName evidence="2">Uncharacterized protein</fullName>
    </submittedName>
</protein>
<organism evidence="2 3">
    <name type="scientific">Cylindrobasidium torrendii FP15055 ss-10</name>
    <dbReference type="NCBI Taxonomy" id="1314674"/>
    <lineage>
        <taxon>Eukaryota</taxon>
        <taxon>Fungi</taxon>
        <taxon>Dikarya</taxon>
        <taxon>Basidiomycota</taxon>
        <taxon>Agaricomycotina</taxon>
        <taxon>Agaricomycetes</taxon>
        <taxon>Agaricomycetidae</taxon>
        <taxon>Agaricales</taxon>
        <taxon>Marasmiineae</taxon>
        <taxon>Physalacriaceae</taxon>
        <taxon>Cylindrobasidium</taxon>
    </lineage>
</organism>
<reference evidence="2 3" key="1">
    <citation type="journal article" date="2015" name="Fungal Genet. Biol.">
        <title>Evolution of novel wood decay mechanisms in Agaricales revealed by the genome sequences of Fistulina hepatica and Cylindrobasidium torrendii.</title>
        <authorList>
            <person name="Floudas D."/>
            <person name="Held B.W."/>
            <person name="Riley R."/>
            <person name="Nagy L.G."/>
            <person name="Koehler G."/>
            <person name="Ransdell A.S."/>
            <person name="Younus H."/>
            <person name="Chow J."/>
            <person name="Chiniquy J."/>
            <person name="Lipzen A."/>
            <person name="Tritt A."/>
            <person name="Sun H."/>
            <person name="Haridas S."/>
            <person name="LaButti K."/>
            <person name="Ohm R.A."/>
            <person name="Kues U."/>
            <person name="Blanchette R.A."/>
            <person name="Grigoriev I.V."/>
            <person name="Minto R.E."/>
            <person name="Hibbett D.S."/>
        </authorList>
    </citation>
    <scope>NUCLEOTIDE SEQUENCE [LARGE SCALE GENOMIC DNA]</scope>
    <source>
        <strain evidence="2 3">FP15055 ss-10</strain>
    </source>
</reference>
<keyword evidence="1" id="KW-0472">Membrane</keyword>
<sequence length="211" mass="23369">MREDSTSIQEAQVLSPSRRRTLLLLVGVIVAAYTSFMLALQGIQVGILLYSTGYPRQAFWLFGFGWAHSFVFLVATLGILALVSRIRLLVRCFIPLVKLAVGALASGFAANVVFLFIDSSGILSSCISISKVYADFDFAYGFWFPRTSTPPTVESDSEAWCANEWRISFLGVALQAGVILPISYYLYLNVKEWSARNCPADEKEEKVVNTV</sequence>
<keyword evidence="1" id="KW-0812">Transmembrane</keyword>
<dbReference type="Proteomes" id="UP000054007">
    <property type="component" value="Unassembled WGS sequence"/>
</dbReference>
<evidence type="ECO:0000256" key="1">
    <source>
        <dbReference type="SAM" id="Phobius"/>
    </source>
</evidence>
<feature type="transmembrane region" description="Helical" evidence="1">
    <location>
        <begin position="59"/>
        <end position="84"/>
    </location>
</feature>
<accession>A0A0D7BS92</accession>
<feature type="transmembrane region" description="Helical" evidence="1">
    <location>
        <begin position="167"/>
        <end position="187"/>
    </location>
</feature>
<gene>
    <name evidence="2" type="ORF">CYLTODRAFT_485840</name>
</gene>
<keyword evidence="1" id="KW-1133">Transmembrane helix</keyword>
<proteinExistence type="predicted"/>
<name>A0A0D7BS92_9AGAR</name>
<dbReference type="AlphaFoldDB" id="A0A0D7BS92"/>
<evidence type="ECO:0000313" key="2">
    <source>
        <dbReference type="EMBL" id="KIY73130.1"/>
    </source>
</evidence>
<evidence type="ECO:0000313" key="3">
    <source>
        <dbReference type="Proteomes" id="UP000054007"/>
    </source>
</evidence>
<keyword evidence="3" id="KW-1185">Reference proteome</keyword>